<dbReference type="GO" id="GO:0032297">
    <property type="term" value="P:negative regulation of DNA-templated DNA replication initiation"/>
    <property type="evidence" value="ECO:0007669"/>
    <property type="project" value="InterPro"/>
</dbReference>
<reference evidence="3" key="3">
    <citation type="submission" date="2017-06" db="EMBL/GenBank/DDBJ databases">
        <authorList>
            <person name="Kim H.J."/>
            <person name="Triplett B.A."/>
        </authorList>
    </citation>
    <scope>NUCLEOTIDE SEQUENCE</scope>
    <source>
        <strain evidence="3">HLGZ1</strain>
    </source>
</reference>
<evidence type="ECO:0000313" key="5">
    <source>
        <dbReference type="Proteomes" id="UP000197424"/>
    </source>
</evidence>
<dbReference type="SUPFAM" id="SSF52540">
    <property type="entry name" value="P-loop containing nucleoside triphosphate hydrolases"/>
    <property type="match status" value="1"/>
</dbReference>
<evidence type="ECO:0000313" key="3">
    <source>
        <dbReference type="EMBL" id="ASJ23330.1"/>
    </source>
</evidence>
<organism evidence="3 5">
    <name type="scientific">Laribacter hongkongensis</name>
    <dbReference type="NCBI Taxonomy" id="168471"/>
    <lineage>
        <taxon>Bacteria</taxon>
        <taxon>Pseudomonadati</taxon>
        <taxon>Pseudomonadota</taxon>
        <taxon>Betaproteobacteria</taxon>
        <taxon>Neisseriales</taxon>
        <taxon>Aquaspirillaceae</taxon>
        <taxon>Laribacter</taxon>
    </lineage>
</organism>
<dbReference type="EMBL" id="CP022115">
    <property type="protein sequence ID" value="ASJ23330.1"/>
    <property type="molecule type" value="Genomic_DNA"/>
</dbReference>
<evidence type="ECO:0000259" key="1">
    <source>
        <dbReference type="Pfam" id="PF00308"/>
    </source>
</evidence>
<feature type="domain" description="Chromosomal replication initiator protein DnaA ATPAse" evidence="1">
    <location>
        <begin position="30"/>
        <end position="145"/>
    </location>
</feature>
<name>A0A248LEU4_9NEIS</name>
<dbReference type="EMBL" id="JAJAXM010000011">
    <property type="protein sequence ID" value="MCG9025834.1"/>
    <property type="molecule type" value="Genomic_DNA"/>
</dbReference>
<dbReference type="Pfam" id="PF22688">
    <property type="entry name" value="Hda_lid"/>
    <property type="match status" value="1"/>
</dbReference>
<dbReference type="OMA" id="DWGQIYR"/>
<dbReference type="InterPro" id="IPR013317">
    <property type="entry name" value="DnaA_dom"/>
</dbReference>
<evidence type="ECO:0000313" key="6">
    <source>
        <dbReference type="Proteomes" id="UP001200247"/>
    </source>
</evidence>
<dbReference type="Proteomes" id="UP000197424">
    <property type="component" value="Chromosome"/>
</dbReference>
<dbReference type="Proteomes" id="UP001200247">
    <property type="component" value="Unassembled WGS sequence"/>
</dbReference>
<reference evidence="4 6" key="4">
    <citation type="submission" date="2021-10" db="EMBL/GenBank/DDBJ databases">
        <title>Whole-genome sequencing analysis of Laribacter hongkongensis: virulence gene profiles, carbohydrate-active enzyme prediction, and antimicrobial resistance characterization.</title>
        <authorList>
            <person name="Yuan P."/>
            <person name="Zhan Y."/>
            <person name="Chen D."/>
        </authorList>
    </citation>
    <scope>NUCLEOTIDE SEQUENCE [LARGE SCALE GENOMIC DNA]</scope>
    <source>
        <strain evidence="4 6">W67</strain>
    </source>
</reference>
<dbReference type="PANTHER" id="PTHR30050:SF5">
    <property type="entry name" value="DNAA REGULATORY INACTIVATOR HDA"/>
    <property type="match status" value="1"/>
</dbReference>
<protein>
    <submittedName>
        <fullName evidence="3">DnaA regulatory inactivator Hda</fullName>
    </submittedName>
</protein>
<dbReference type="GO" id="GO:0006270">
    <property type="term" value="P:DNA replication initiation"/>
    <property type="evidence" value="ECO:0007669"/>
    <property type="project" value="TreeGrafter"/>
</dbReference>
<evidence type="ECO:0000313" key="4">
    <source>
        <dbReference type="EMBL" id="MCG9025834.1"/>
    </source>
</evidence>
<dbReference type="Gene3D" id="1.10.8.60">
    <property type="match status" value="1"/>
</dbReference>
<dbReference type="GO" id="GO:0005886">
    <property type="term" value="C:plasma membrane"/>
    <property type="evidence" value="ECO:0007669"/>
    <property type="project" value="TreeGrafter"/>
</dbReference>
<dbReference type="GeneID" id="75109338"/>
<proteinExistence type="predicted"/>
<gene>
    <name evidence="3" type="primary">hda</name>
    <name evidence="4" type="ORF">LH440_07945</name>
    <name evidence="3" type="ORF">LHGZ1_0499</name>
</gene>
<dbReference type="InterPro" id="IPR055199">
    <property type="entry name" value="Hda_lid"/>
</dbReference>
<reference evidence="3" key="1">
    <citation type="journal article" date="2017" name="J. Antimicrob. Chemother.">
        <title>Emergence and genomic analysis of MDR Laribacter hongkongensis strain HLGZ1 from Guangzhou, China.</title>
        <authorList>
            <person name="Wu H.K."/>
            <person name="Chen J.H."/>
            <person name="Yang L."/>
            <person name="Li A.R."/>
            <person name="Su D.H."/>
            <person name="Lin Y.P."/>
            <person name="Chen D.Q."/>
        </authorList>
    </citation>
    <scope>NUCLEOTIDE SEQUENCE</scope>
    <source>
        <strain evidence="3">HLGZ1</strain>
    </source>
</reference>
<dbReference type="RefSeq" id="WP_012695995.1">
    <property type="nucleotide sequence ID" value="NZ_CP022115.1"/>
</dbReference>
<dbReference type="InterPro" id="IPR017788">
    <property type="entry name" value="Hda"/>
</dbReference>
<reference evidence="5" key="2">
    <citation type="submission" date="2017-06" db="EMBL/GenBank/DDBJ databases">
        <title>Whole genome sequence of Laribacter hongkongensis LHGZ1.</title>
        <authorList>
            <person name="Chen D."/>
            <person name="Wu H."/>
            <person name="Chen J."/>
        </authorList>
    </citation>
    <scope>NUCLEOTIDE SEQUENCE [LARGE SCALE GENOMIC DNA]</scope>
    <source>
        <strain evidence="5">LHGZ1</strain>
    </source>
</reference>
<dbReference type="Pfam" id="PF00308">
    <property type="entry name" value="Bac_DnaA"/>
    <property type="match status" value="1"/>
</dbReference>
<dbReference type="Gene3D" id="3.40.50.300">
    <property type="entry name" value="P-loop containing nucleotide triphosphate hydrolases"/>
    <property type="match status" value="1"/>
</dbReference>
<evidence type="ECO:0000259" key="2">
    <source>
        <dbReference type="Pfam" id="PF22688"/>
    </source>
</evidence>
<feature type="domain" description="Hda lid" evidence="2">
    <location>
        <begin position="152"/>
        <end position="216"/>
    </location>
</feature>
<accession>A0A248LEU4</accession>
<dbReference type="NCBIfam" id="TIGR03420">
    <property type="entry name" value="DnaA_homol_Hda"/>
    <property type="match status" value="1"/>
</dbReference>
<dbReference type="PANTHER" id="PTHR30050">
    <property type="entry name" value="CHROMOSOMAL REPLICATION INITIATOR PROTEIN DNAA"/>
    <property type="match status" value="1"/>
</dbReference>
<dbReference type="GO" id="GO:0003688">
    <property type="term" value="F:DNA replication origin binding"/>
    <property type="evidence" value="ECO:0007669"/>
    <property type="project" value="TreeGrafter"/>
</dbReference>
<dbReference type="OrthoDB" id="9784878at2"/>
<dbReference type="InterPro" id="IPR027417">
    <property type="entry name" value="P-loop_NTPase"/>
</dbReference>
<dbReference type="AlphaFoldDB" id="A0A248LEU4"/>
<sequence>MDQLVLDLTPPPAPAFDHFIAEHNRQIIAALTDAQGERFIYLWGAAGVGKTHLLQQWVEHANAVGRAAIYLDARAEKLPDFAREARCVAVDHVDELEPDDQITLFSIFNSLRDSDGQLLTAGREPPQRLKLRDDLRTRLGWGLVFQVQAMSDADKLAALRRHAQMRLVNVPEDVLRWLITHWRRDMASLVSMVDALDHYSLALQKPITVPLVKHILQTSRQHP</sequence>